<dbReference type="Proteomes" id="UP000035642">
    <property type="component" value="Unassembled WGS sequence"/>
</dbReference>
<dbReference type="InterPro" id="IPR013783">
    <property type="entry name" value="Ig-like_fold"/>
</dbReference>
<dbReference type="STRING" id="6313.A0A0K0D633"/>
<keyword evidence="2" id="KW-1185">Reference proteome</keyword>
<dbReference type="AlphaFoldDB" id="A0A0K0D633"/>
<reference evidence="2" key="1">
    <citation type="submission" date="2012-09" db="EMBL/GenBank/DDBJ databases">
        <authorList>
            <person name="Martin A.A."/>
        </authorList>
    </citation>
    <scope>NUCLEOTIDE SEQUENCE</scope>
</reference>
<name>A0A0K0D633_ANGCA</name>
<evidence type="ECO:0000313" key="3">
    <source>
        <dbReference type="WBParaSite" id="ACAC_0000552801-mRNA-1"/>
    </source>
</evidence>
<evidence type="ECO:0000313" key="2">
    <source>
        <dbReference type="Proteomes" id="UP000035642"/>
    </source>
</evidence>
<dbReference type="WBParaSite" id="ACAC_0000552801-mRNA-1">
    <property type="protein sequence ID" value="ACAC_0000552801-mRNA-1"/>
    <property type="gene ID" value="ACAC_0000552801"/>
</dbReference>
<dbReference type="Gene3D" id="2.60.40.10">
    <property type="entry name" value="Immunoglobulins"/>
    <property type="match status" value="1"/>
</dbReference>
<protein>
    <submittedName>
        <fullName evidence="3">Ig-like domain-containing protein</fullName>
    </submittedName>
</protein>
<organism evidence="2 3">
    <name type="scientific">Angiostrongylus cantonensis</name>
    <name type="common">Rat lungworm</name>
    <dbReference type="NCBI Taxonomy" id="6313"/>
    <lineage>
        <taxon>Eukaryota</taxon>
        <taxon>Metazoa</taxon>
        <taxon>Ecdysozoa</taxon>
        <taxon>Nematoda</taxon>
        <taxon>Chromadorea</taxon>
        <taxon>Rhabditida</taxon>
        <taxon>Rhabditina</taxon>
        <taxon>Rhabditomorpha</taxon>
        <taxon>Strongyloidea</taxon>
        <taxon>Metastrongylidae</taxon>
        <taxon>Angiostrongylus</taxon>
    </lineage>
</organism>
<dbReference type="PROSITE" id="PS50835">
    <property type="entry name" value="IG_LIKE"/>
    <property type="match status" value="1"/>
</dbReference>
<dbReference type="InterPro" id="IPR036179">
    <property type="entry name" value="Ig-like_dom_sf"/>
</dbReference>
<reference evidence="3" key="2">
    <citation type="submission" date="2017-02" db="UniProtKB">
        <authorList>
            <consortium name="WormBaseParasite"/>
        </authorList>
    </citation>
    <scope>IDENTIFICATION</scope>
</reference>
<dbReference type="InterPro" id="IPR003598">
    <property type="entry name" value="Ig_sub2"/>
</dbReference>
<dbReference type="Pfam" id="PF13927">
    <property type="entry name" value="Ig_3"/>
    <property type="match status" value="1"/>
</dbReference>
<accession>A0A0K0D633</accession>
<evidence type="ECO:0000259" key="1">
    <source>
        <dbReference type="PROSITE" id="PS50835"/>
    </source>
</evidence>
<dbReference type="SUPFAM" id="SSF48726">
    <property type="entry name" value="Immunoglobulin"/>
    <property type="match status" value="1"/>
</dbReference>
<proteinExistence type="predicted"/>
<dbReference type="SMART" id="SM00408">
    <property type="entry name" value="IGc2"/>
    <property type="match status" value="1"/>
</dbReference>
<dbReference type="FunFam" id="2.60.40.10:FF:002402">
    <property type="entry name" value="Zwei Ig domain protein zig-4"/>
    <property type="match status" value="1"/>
</dbReference>
<sequence length="165" mass="18742">LTRASELRFSSANMDDKTVRSGSSFELKCEVYSVPPPVFTWTLNGKEIAGVHDANLFEKLSNIGKSTLQNGVVTSRIRIPCAEKKHRGKYRCIANNGHHTIESCRLCLFPLPTNLIWSLMWSCSILTNCLYCLLTDPVFLILSNSLSEMLRYCFRAILRSNFLQF</sequence>
<feature type="domain" description="Ig-like" evidence="1">
    <location>
        <begin position="1"/>
        <end position="97"/>
    </location>
</feature>
<dbReference type="InterPro" id="IPR007110">
    <property type="entry name" value="Ig-like_dom"/>
</dbReference>